<evidence type="ECO:0000313" key="1">
    <source>
        <dbReference type="EMBL" id="KAH9380192.1"/>
    </source>
</evidence>
<reference evidence="1 2" key="1">
    <citation type="journal article" date="2020" name="Cell">
        <title>Large-Scale Comparative Analyses of Tick Genomes Elucidate Their Genetic Diversity and Vector Capacities.</title>
        <authorList>
            <consortium name="Tick Genome and Microbiome Consortium (TIGMIC)"/>
            <person name="Jia N."/>
            <person name="Wang J."/>
            <person name="Shi W."/>
            <person name="Du L."/>
            <person name="Sun Y."/>
            <person name="Zhan W."/>
            <person name="Jiang J.F."/>
            <person name="Wang Q."/>
            <person name="Zhang B."/>
            <person name="Ji P."/>
            <person name="Bell-Sakyi L."/>
            <person name="Cui X.M."/>
            <person name="Yuan T.T."/>
            <person name="Jiang B.G."/>
            <person name="Yang W.F."/>
            <person name="Lam T.T."/>
            <person name="Chang Q.C."/>
            <person name="Ding S.J."/>
            <person name="Wang X.J."/>
            <person name="Zhu J.G."/>
            <person name="Ruan X.D."/>
            <person name="Zhao L."/>
            <person name="Wei J.T."/>
            <person name="Ye R.Z."/>
            <person name="Que T.C."/>
            <person name="Du C.H."/>
            <person name="Zhou Y.H."/>
            <person name="Cheng J.X."/>
            <person name="Dai P.F."/>
            <person name="Guo W.B."/>
            <person name="Han X.H."/>
            <person name="Huang E.J."/>
            <person name="Li L.F."/>
            <person name="Wei W."/>
            <person name="Gao Y.C."/>
            <person name="Liu J.Z."/>
            <person name="Shao H.Z."/>
            <person name="Wang X."/>
            <person name="Wang C.C."/>
            <person name="Yang T.C."/>
            <person name="Huo Q.B."/>
            <person name="Li W."/>
            <person name="Chen H.Y."/>
            <person name="Chen S.E."/>
            <person name="Zhou L.G."/>
            <person name="Ni X.B."/>
            <person name="Tian J.H."/>
            <person name="Sheng Y."/>
            <person name="Liu T."/>
            <person name="Pan Y.S."/>
            <person name="Xia L.Y."/>
            <person name="Li J."/>
            <person name="Zhao F."/>
            <person name="Cao W.C."/>
        </authorList>
    </citation>
    <scope>NUCLEOTIDE SEQUENCE [LARGE SCALE GENOMIC DNA]</scope>
    <source>
        <strain evidence="1">HaeL-2018</strain>
    </source>
</reference>
<dbReference type="AlphaFoldDB" id="A0A9J6GZQ2"/>
<proteinExistence type="predicted"/>
<evidence type="ECO:0000313" key="2">
    <source>
        <dbReference type="Proteomes" id="UP000821853"/>
    </source>
</evidence>
<dbReference type="VEuPathDB" id="VectorBase:HLOH_053747"/>
<sequence length="157" mass="17322">MQVSCWNHTNGCNIITAAADISRHFHHECGHHMASCPKCSAKILASDVCAHLQSHCDASKMPSEAAIQARQTVCEKQQHPSMTCSDVTKLSRELANCDSMDMSSIQAQLKEISRAFKIVVGDTLSDYAPEDERHSRRSLLKTLLAESRIKGLKNRSG</sequence>
<accession>A0A9J6GZQ2</accession>
<evidence type="ECO:0008006" key="3">
    <source>
        <dbReference type="Google" id="ProtNLM"/>
    </source>
</evidence>
<dbReference type="SUPFAM" id="SSF49599">
    <property type="entry name" value="TRAF domain-like"/>
    <property type="match status" value="1"/>
</dbReference>
<gene>
    <name evidence="1" type="ORF">HPB48_004082</name>
</gene>
<comment type="caution">
    <text evidence="1">The sequence shown here is derived from an EMBL/GenBank/DDBJ whole genome shotgun (WGS) entry which is preliminary data.</text>
</comment>
<keyword evidence="2" id="KW-1185">Reference proteome</keyword>
<name>A0A9J6GZQ2_HAELO</name>
<organism evidence="1 2">
    <name type="scientific">Haemaphysalis longicornis</name>
    <name type="common">Bush tick</name>
    <dbReference type="NCBI Taxonomy" id="44386"/>
    <lineage>
        <taxon>Eukaryota</taxon>
        <taxon>Metazoa</taxon>
        <taxon>Ecdysozoa</taxon>
        <taxon>Arthropoda</taxon>
        <taxon>Chelicerata</taxon>
        <taxon>Arachnida</taxon>
        <taxon>Acari</taxon>
        <taxon>Parasitiformes</taxon>
        <taxon>Ixodida</taxon>
        <taxon>Ixodoidea</taxon>
        <taxon>Ixodidae</taxon>
        <taxon>Haemaphysalinae</taxon>
        <taxon>Haemaphysalis</taxon>
    </lineage>
</organism>
<dbReference type="EMBL" id="JABSTR010000010">
    <property type="protein sequence ID" value="KAH9380192.1"/>
    <property type="molecule type" value="Genomic_DNA"/>
</dbReference>
<dbReference type="Proteomes" id="UP000821853">
    <property type="component" value="Chromosome 8"/>
</dbReference>
<protein>
    <recommendedName>
        <fullName evidence="3">TRAF-type domain-containing protein</fullName>
    </recommendedName>
</protein>